<feature type="binding site" evidence="5">
    <location>
        <position position="218"/>
    </location>
    <ligand>
        <name>a divalent metal cation</name>
        <dbReference type="ChEBI" id="CHEBI:60240"/>
        <label>1</label>
    </ligand>
</feature>
<dbReference type="SUPFAM" id="SSF102705">
    <property type="entry name" value="NIF3 (NGG1p interacting factor 3)-like"/>
    <property type="match status" value="1"/>
</dbReference>
<evidence type="ECO:0000256" key="4">
    <source>
        <dbReference type="ARBA" id="ARBA00022723"/>
    </source>
</evidence>
<feature type="binding site" evidence="5">
    <location>
        <position position="65"/>
    </location>
    <ligand>
        <name>a divalent metal cation</name>
        <dbReference type="ChEBI" id="CHEBI:60240"/>
        <label>1</label>
    </ligand>
</feature>
<evidence type="ECO:0000256" key="1">
    <source>
        <dbReference type="ARBA" id="ARBA00006964"/>
    </source>
</evidence>
<evidence type="ECO:0000256" key="3">
    <source>
        <dbReference type="ARBA" id="ARBA00022112"/>
    </source>
</evidence>
<comment type="similarity">
    <text evidence="1">Belongs to the GTP cyclohydrolase I type 2/NIF3 family.</text>
</comment>
<dbReference type="Gene3D" id="3.40.1390.30">
    <property type="entry name" value="NIF3 (NGG1p interacting factor 3)-like"/>
    <property type="match status" value="2"/>
</dbReference>
<dbReference type="GO" id="GO:0046872">
    <property type="term" value="F:metal ion binding"/>
    <property type="evidence" value="ECO:0007669"/>
    <property type="project" value="UniProtKB-KW"/>
</dbReference>
<dbReference type="PANTHER" id="PTHR13799:SF14">
    <property type="entry name" value="GTP CYCLOHYDROLASE 1 TYPE 2 HOMOLOG"/>
    <property type="match status" value="1"/>
</dbReference>
<dbReference type="FunFam" id="3.40.1390.30:FF:000001">
    <property type="entry name" value="GTP cyclohydrolase 1 type 2"/>
    <property type="match status" value="1"/>
</dbReference>
<dbReference type="AlphaFoldDB" id="A0A7C6EA68"/>
<gene>
    <name evidence="6" type="ORF">ENM99_02375</name>
</gene>
<dbReference type="Pfam" id="PF01784">
    <property type="entry name" value="DUF34_NIF3"/>
    <property type="match status" value="1"/>
</dbReference>
<organism evidence="6">
    <name type="scientific">Desulfurella acetivorans</name>
    <dbReference type="NCBI Taxonomy" id="33002"/>
    <lineage>
        <taxon>Bacteria</taxon>
        <taxon>Pseudomonadati</taxon>
        <taxon>Campylobacterota</taxon>
        <taxon>Desulfurellia</taxon>
        <taxon>Desulfurellales</taxon>
        <taxon>Desulfurellaceae</taxon>
        <taxon>Desulfurella</taxon>
    </lineage>
</organism>
<dbReference type="PANTHER" id="PTHR13799">
    <property type="entry name" value="NGG1 INTERACTING FACTOR 3"/>
    <property type="match status" value="1"/>
</dbReference>
<dbReference type="Proteomes" id="UP000886400">
    <property type="component" value="Unassembled WGS sequence"/>
</dbReference>
<evidence type="ECO:0000313" key="6">
    <source>
        <dbReference type="EMBL" id="HHS48692.1"/>
    </source>
</evidence>
<evidence type="ECO:0000256" key="5">
    <source>
        <dbReference type="PIRSR" id="PIRSR602678-1"/>
    </source>
</evidence>
<sequence length="253" mass="29247">MFIFEAIEALESYFPLSFQESWDNSGFQVLFKHNILSGILLALDIRLETIKEAKQNDCNLIIAHHPLFLQALKNFDYKFYPENVLYLATKNEISIYAAHTNLDIAPFGLNYHLCKKFSLKNFFMLENLKPVFIGELEREQTFNEFIEFVKKTLNVPILKYVTSHNRSIKKIAVCSGSCADYISKLKGFDIDAFITGDLKHHSAIFAQQNGINVIDATHFYTEVCSKDILFECLKDLDVNVIKSTKDYIPWNYI</sequence>
<dbReference type="NCBIfam" id="TIGR00486">
    <property type="entry name" value="YbgI_SA1388"/>
    <property type="match status" value="1"/>
</dbReference>
<feature type="binding site" evidence="5">
    <location>
        <position position="103"/>
    </location>
    <ligand>
        <name>a divalent metal cation</name>
        <dbReference type="ChEBI" id="CHEBI:60240"/>
        <label>1</label>
    </ligand>
</feature>
<feature type="binding site" evidence="5">
    <location>
        <position position="222"/>
    </location>
    <ligand>
        <name>a divalent metal cation</name>
        <dbReference type="ChEBI" id="CHEBI:60240"/>
        <label>1</label>
    </ligand>
</feature>
<evidence type="ECO:0000256" key="2">
    <source>
        <dbReference type="ARBA" id="ARBA00011643"/>
    </source>
</evidence>
<keyword evidence="4 5" id="KW-0479">Metal-binding</keyword>
<proteinExistence type="inferred from homology"/>
<feature type="binding site" evidence="5">
    <location>
        <position position="64"/>
    </location>
    <ligand>
        <name>a divalent metal cation</name>
        <dbReference type="ChEBI" id="CHEBI:60240"/>
        <label>2</label>
    </ligand>
</feature>
<dbReference type="InterPro" id="IPR036069">
    <property type="entry name" value="DUF34/NIF3_sf"/>
</dbReference>
<accession>A0A7C6EA68</accession>
<comment type="caution">
    <text evidence="6">The sequence shown here is derived from an EMBL/GenBank/DDBJ whole genome shotgun (WGS) entry which is preliminary data.</text>
</comment>
<dbReference type="EMBL" id="DRZX01000115">
    <property type="protein sequence ID" value="HHS48692.1"/>
    <property type="molecule type" value="Genomic_DNA"/>
</dbReference>
<dbReference type="InterPro" id="IPR002678">
    <property type="entry name" value="DUF34/NIF3"/>
</dbReference>
<name>A0A7C6EA68_DESAE</name>
<dbReference type="GO" id="GO:0005737">
    <property type="term" value="C:cytoplasm"/>
    <property type="evidence" value="ECO:0007669"/>
    <property type="project" value="TreeGrafter"/>
</dbReference>
<protein>
    <recommendedName>
        <fullName evidence="3">GTP cyclohydrolase 1 type 2 homolog</fullName>
    </recommendedName>
</protein>
<reference evidence="6" key="1">
    <citation type="journal article" date="2020" name="mSystems">
        <title>Genome- and Community-Level Interaction Insights into Carbon Utilization and Element Cycling Functions of Hydrothermarchaeota in Hydrothermal Sediment.</title>
        <authorList>
            <person name="Zhou Z."/>
            <person name="Liu Y."/>
            <person name="Xu W."/>
            <person name="Pan J."/>
            <person name="Luo Z.H."/>
            <person name="Li M."/>
        </authorList>
    </citation>
    <scope>NUCLEOTIDE SEQUENCE [LARGE SCALE GENOMIC DNA]</scope>
    <source>
        <strain evidence="6">SpSt-1135</strain>
    </source>
</reference>
<comment type="subunit">
    <text evidence="2">Homohexamer.</text>
</comment>